<dbReference type="EMBL" id="CABFNS010001040">
    <property type="protein sequence ID" value="VUC37795.1"/>
    <property type="molecule type" value="Genomic_DNA"/>
</dbReference>
<organism evidence="4 5">
    <name type="scientific">Bionectria ochroleuca</name>
    <name type="common">Gliocladium roseum</name>
    <dbReference type="NCBI Taxonomy" id="29856"/>
    <lineage>
        <taxon>Eukaryota</taxon>
        <taxon>Fungi</taxon>
        <taxon>Dikarya</taxon>
        <taxon>Ascomycota</taxon>
        <taxon>Pezizomycotina</taxon>
        <taxon>Sordariomycetes</taxon>
        <taxon>Hypocreomycetidae</taxon>
        <taxon>Hypocreales</taxon>
        <taxon>Bionectriaceae</taxon>
        <taxon>Clonostachys</taxon>
    </lineage>
</organism>
<dbReference type="Proteomes" id="UP000766486">
    <property type="component" value="Unassembled WGS sequence"/>
</dbReference>
<comment type="subcellular location">
    <subcellularLocation>
        <location evidence="1">Peroxisome</location>
    </subcellularLocation>
</comment>
<evidence type="ECO:0008006" key="6">
    <source>
        <dbReference type="Google" id="ProtNLM"/>
    </source>
</evidence>
<dbReference type="InterPro" id="IPR029045">
    <property type="entry name" value="ClpP/crotonase-like_dom_sf"/>
</dbReference>
<reference evidence="4 5" key="1">
    <citation type="submission" date="2019-06" db="EMBL/GenBank/DDBJ databases">
        <authorList>
            <person name="Broberg M."/>
        </authorList>
    </citation>
    <scope>NUCLEOTIDE SEQUENCE [LARGE SCALE GENOMIC DNA]</scope>
</reference>
<dbReference type="Pfam" id="PF00378">
    <property type="entry name" value="ECH_1"/>
    <property type="match status" value="1"/>
</dbReference>
<dbReference type="InterPro" id="IPR051053">
    <property type="entry name" value="ECH/Chromodomain_protein"/>
</dbReference>
<dbReference type="SUPFAM" id="SSF52096">
    <property type="entry name" value="ClpP/crotonase"/>
    <property type="match status" value="1"/>
</dbReference>
<dbReference type="Gene3D" id="3.90.226.10">
    <property type="entry name" value="2-enoyl-CoA Hydratase, Chain A, domain 1"/>
    <property type="match status" value="1"/>
</dbReference>
<evidence type="ECO:0000256" key="1">
    <source>
        <dbReference type="ARBA" id="ARBA00004275"/>
    </source>
</evidence>
<sequence>MEPPVFGYVRVQLIQDGTIAVIEFKRPESGNSLFPQLLSDTLTAHIWANEQPQISVIVQTGTGRFFNTGLDLNHLKGMSFAIGSDFHKLNRTLIASEKILIGMVNGPAVGYGVSMLALLDLVYCVPEAYFFTPFVKWGMAAEGASSLTFPSLMGHQRAAALFLTGERISAVEAQSLGLVNKIVAKRELLTHVIVVAKQLSAMPQESLRATKRLMKEPVKQQLLDANDRECDDIHQHRFLREEFLEAIKQFKAKKRQKRSTESKL</sequence>
<dbReference type="Gene3D" id="1.10.12.10">
    <property type="entry name" value="Lyase 2-enoyl-coa Hydratase, Chain A, domain 2"/>
    <property type="match status" value="1"/>
</dbReference>
<gene>
    <name evidence="4" type="ORF">CLO192961_LOCUS482995</name>
</gene>
<keyword evidence="3" id="KW-0413">Isomerase</keyword>
<keyword evidence="2" id="KW-0576">Peroxisome</keyword>
<accession>A0ABY6V210</accession>
<keyword evidence="5" id="KW-1185">Reference proteome</keyword>
<evidence type="ECO:0000313" key="4">
    <source>
        <dbReference type="EMBL" id="VUC37795.1"/>
    </source>
</evidence>
<dbReference type="InterPro" id="IPR001753">
    <property type="entry name" value="Enoyl-CoA_hydra/iso"/>
</dbReference>
<evidence type="ECO:0000313" key="5">
    <source>
        <dbReference type="Proteomes" id="UP000766486"/>
    </source>
</evidence>
<evidence type="ECO:0000256" key="3">
    <source>
        <dbReference type="ARBA" id="ARBA00023235"/>
    </source>
</evidence>
<protein>
    <recommendedName>
        <fullName evidence="6">Enoyl-CoA hydratase</fullName>
    </recommendedName>
</protein>
<proteinExistence type="predicted"/>
<evidence type="ECO:0000256" key="2">
    <source>
        <dbReference type="ARBA" id="ARBA00023140"/>
    </source>
</evidence>
<dbReference type="CDD" id="cd06558">
    <property type="entry name" value="crotonase-like"/>
    <property type="match status" value="1"/>
</dbReference>
<comment type="caution">
    <text evidence="4">The sequence shown here is derived from an EMBL/GenBank/DDBJ whole genome shotgun (WGS) entry which is preliminary data.</text>
</comment>
<dbReference type="InterPro" id="IPR014748">
    <property type="entry name" value="Enoyl-CoA_hydra_C"/>
</dbReference>
<name>A0ABY6V210_BIOOC</name>
<dbReference type="PANTHER" id="PTHR43684:SF1">
    <property type="entry name" value="ENOYL-COA DELTA ISOMERASE 2"/>
    <property type="match status" value="1"/>
</dbReference>
<dbReference type="PANTHER" id="PTHR43684">
    <property type="match status" value="1"/>
</dbReference>